<reference evidence="5" key="1">
    <citation type="submission" date="2022-02" db="EMBL/GenBank/DDBJ databases">
        <authorList>
            <person name="Henning P.M."/>
            <person name="McCubbin A.G."/>
            <person name="Shore J.S."/>
        </authorList>
    </citation>
    <scope>NUCLEOTIDE SEQUENCE</scope>
    <source>
        <strain evidence="5">F60SS</strain>
        <tissue evidence="5">Leaves</tissue>
    </source>
</reference>
<comment type="caution">
    <text evidence="5">The sequence shown here is derived from an EMBL/GenBank/DDBJ whole genome shotgun (WGS) entry which is preliminary data.</text>
</comment>
<sequence>MEVEQVLYMKGGEGEYSYYDNSLYQKYVILKTRPILEEAVTKLCLESLQEDCLSMVDMGCSSGPNTLLPLWEIIETIDSTCSKLNQKAPAIQFFLNDLPGNDFDTVFSKLNQKAPAIQFFLNDLPGNDFDTVFRSLLPNFYDKLEKEKFDKLGPCYVAAMPGSFYGRLFPDNSLHFVHSSYGVHFLSQVPEGLVSEFGMPMNKGNICLAKNSPQSVHKAYRDQFEKDFTSFLSSRSSEVISGGRMVLTFAGSSNHNPACIYGTGVWIAICDCLKDMADEGKIEESMLDSFNLPVYHSSAPDVEQLIQREGSFNIARLEEIDVHWDANVEDGNQDLVFDKWARGNYVSSFMRAVTESMLASHFGSGIMDELFHRLFP</sequence>
<accession>A0A9Q0FWD0</accession>
<dbReference type="GO" id="GO:0032259">
    <property type="term" value="P:methylation"/>
    <property type="evidence" value="ECO:0007669"/>
    <property type="project" value="UniProtKB-KW"/>
</dbReference>
<evidence type="ECO:0000313" key="5">
    <source>
        <dbReference type="EMBL" id="KAJ4839088.1"/>
    </source>
</evidence>
<organism evidence="5 6">
    <name type="scientific">Turnera subulata</name>
    <dbReference type="NCBI Taxonomy" id="218843"/>
    <lineage>
        <taxon>Eukaryota</taxon>
        <taxon>Viridiplantae</taxon>
        <taxon>Streptophyta</taxon>
        <taxon>Embryophyta</taxon>
        <taxon>Tracheophyta</taxon>
        <taxon>Spermatophyta</taxon>
        <taxon>Magnoliopsida</taxon>
        <taxon>eudicotyledons</taxon>
        <taxon>Gunneridae</taxon>
        <taxon>Pentapetalae</taxon>
        <taxon>rosids</taxon>
        <taxon>fabids</taxon>
        <taxon>Malpighiales</taxon>
        <taxon>Passifloraceae</taxon>
        <taxon>Turnera</taxon>
    </lineage>
</organism>
<name>A0A9Q0FWD0_9ROSI</name>
<dbReference type="Proteomes" id="UP001141552">
    <property type="component" value="Unassembled WGS sequence"/>
</dbReference>
<dbReference type="Gene3D" id="1.10.1200.270">
    <property type="entry name" value="Methyltransferase, alpha-helical capping domain"/>
    <property type="match status" value="2"/>
</dbReference>
<evidence type="ECO:0000313" key="6">
    <source>
        <dbReference type="Proteomes" id="UP001141552"/>
    </source>
</evidence>
<dbReference type="EMBL" id="JAKUCV010003394">
    <property type="protein sequence ID" value="KAJ4839088.1"/>
    <property type="molecule type" value="Genomic_DNA"/>
</dbReference>
<dbReference type="SUPFAM" id="SSF53335">
    <property type="entry name" value="S-adenosyl-L-methionine-dependent methyltransferases"/>
    <property type="match status" value="2"/>
</dbReference>
<evidence type="ECO:0000256" key="2">
    <source>
        <dbReference type="ARBA" id="ARBA00022679"/>
    </source>
</evidence>
<keyword evidence="1" id="KW-0489">Methyltransferase</keyword>
<dbReference type="InterPro" id="IPR029063">
    <property type="entry name" value="SAM-dependent_MTases_sf"/>
</dbReference>
<keyword evidence="4" id="KW-0460">Magnesium</keyword>
<dbReference type="OrthoDB" id="1523883at2759"/>
<dbReference type="InterPro" id="IPR005299">
    <property type="entry name" value="MeTrfase_7"/>
</dbReference>
<dbReference type="Gene3D" id="3.40.50.150">
    <property type="entry name" value="Vaccinia Virus protein VP39"/>
    <property type="match status" value="2"/>
</dbReference>
<dbReference type="InterPro" id="IPR042086">
    <property type="entry name" value="MeTrfase_capping"/>
</dbReference>
<dbReference type="AlphaFoldDB" id="A0A9Q0FWD0"/>
<gene>
    <name evidence="5" type="ORF">Tsubulata_037193</name>
</gene>
<evidence type="ECO:0000256" key="4">
    <source>
        <dbReference type="ARBA" id="ARBA00022842"/>
    </source>
</evidence>
<reference evidence="5" key="2">
    <citation type="journal article" date="2023" name="Plants (Basel)">
        <title>Annotation of the Turnera subulata (Passifloraceae) Draft Genome Reveals the S-Locus Evolved after the Divergence of Turneroideae from Passifloroideae in a Stepwise Manner.</title>
        <authorList>
            <person name="Henning P.M."/>
            <person name="Roalson E.H."/>
            <person name="Mir W."/>
            <person name="McCubbin A.G."/>
            <person name="Shore J.S."/>
        </authorList>
    </citation>
    <scope>NUCLEOTIDE SEQUENCE</scope>
    <source>
        <strain evidence="5">F60SS</strain>
    </source>
</reference>
<proteinExistence type="predicted"/>
<keyword evidence="3" id="KW-0479">Metal-binding</keyword>
<dbReference type="PANTHER" id="PTHR31009">
    <property type="entry name" value="S-ADENOSYL-L-METHIONINE:CARBOXYL METHYLTRANSFERASE FAMILY PROTEIN"/>
    <property type="match status" value="1"/>
</dbReference>
<dbReference type="Pfam" id="PF03492">
    <property type="entry name" value="Methyltransf_7"/>
    <property type="match status" value="1"/>
</dbReference>
<keyword evidence="2" id="KW-0808">Transferase</keyword>
<evidence type="ECO:0000256" key="1">
    <source>
        <dbReference type="ARBA" id="ARBA00022603"/>
    </source>
</evidence>
<protein>
    <recommendedName>
        <fullName evidence="7">Jasmonate O-methyltransferase</fullName>
    </recommendedName>
</protein>
<evidence type="ECO:0008006" key="7">
    <source>
        <dbReference type="Google" id="ProtNLM"/>
    </source>
</evidence>
<dbReference type="GO" id="GO:0008168">
    <property type="term" value="F:methyltransferase activity"/>
    <property type="evidence" value="ECO:0007669"/>
    <property type="project" value="UniProtKB-KW"/>
</dbReference>
<keyword evidence="6" id="KW-1185">Reference proteome</keyword>
<evidence type="ECO:0000256" key="3">
    <source>
        <dbReference type="ARBA" id="ARBA00022723"/>
    </source>
</evidence>
<dbReference type="GO" id="GO:0046872">
    <property type="term" value="F:metal ion binding"/>
    <property type="evidence" value="ECO:0007669"/>
    <property type="project" value="UniProtKB-KW"/>
</dbReference>